<organism evidence="2 3">
    <name type="scientific">Blepharisma stoltei</name>
    <dbReference type="NCBI Taxonomy" id="1481888"/>
    <lineage>
        <taxon>Eukaryota</taxon>
        <taxon>Sar</taxon>
        <taxon>Alveolata</taxon>
        <taxon>Ciliophora</taxon>
        <taxon>Postciliodesmatophora</taxon>
        <taxon>Heterotrichea</taxon>
        <taxon>Heterotrichida</taxon>
        <taxon>Blepharismidae</taxon>
        <taxon>Blepharisma</taxon>
    </lineage>
</organism>
<proteinExistence type="predicted"/>
<keyword evidence="1" id="KW-1133">Transmembrane helix</keyword>
<name>A0AAU9KAB5_9CILI</name>
<evidence type="ECO:0000313" key="3">
    <source>
        <dbReference type="Proteomes" id="UP001162131"/>
    </source>
</evidence>
<evidence type="ECO:0000256" key="1">
    <source>
        <dbReference type="SAM" id="Phobius"/>
    </source>
</evidence>
<keyword evidence="3" id="KW-1185">Reference proteome</keyword>
<accession>A0AAU9KAB5</accession>
<gene>
    <name evidence="2" type="ORF">BSTOLATCC_MIC63364</name>
</gene>
<evidence type="ECO:0000313" key="2">
    <source>
        <dbReference type="EMBL" id="CAG9335156.1"/>
    </source>
</evidence>
<dbReference type="AlphaFoldDB" id="A0AAU9KAB5"/>
<comment type="caution">
    <text evidence="2">The sequence shown here is derived from an EMBL/GenBank/DDBJ whole genome shotgun (WGS) entry which is preliminary data.</text>
</comment>
<dbReference type="Proteomes" id="UP001162131">
    <property type="component" value="Unassembled WGS sequence"/>
</dbReference>
<evidence type="ECO:0008006" key="4">
    <source>
        <dbReference type="Google" id="ProtNLM"/>
    </source>
</evidence>
<sequence>MHRNFLRLIYNLIFFAYYLYYNMIFFWRAKQASSFNCVFWYYQTTLFIQCMSSSNQVFDNSARRPHDLRFLLFIFPA</sequence>
<keyword evidence="1" id="KW-0812">Transmembrane</keyword>
<reference evidence="2" key="1">
    <citation type="submission" date="2021-09" db="EMBL/GenBank/DDBJ databases">
        <authorList>
            <consortium name="AG Swart"/>
            <person name="Singh M."/>
            <person name="Singh A."/>
            <person name="Seah K."/>
            <person name="Emmerich C."/>
        </authorList>
    </citation>
    <scope>NUCLEOTIDE SEQUENCE</scope>
    <source>
        <strain evidence="2">ATCC30299</strain>
    </source>
</reference>
<protein>
    <recommendedName>
        <fullName evidence="4">Secreted protein</fullName>
    </recommendedName>
</protein>
<feature type="transmembrane region" description="Helical" evidence="1">
    <location>
        <begin position="7"/>
        <end position="27"/>
    </location>
</feature>
<keyword evidence="1" id="KW-0472">Membrane</keyword>
<dbReference type="EMBL" id="CAJZBQ010000061">
    <property type="protein sequence ID" value="CAG9335156.1"/>
    <property type="molecule type" value="Genomic_DNA"/>
</dbReference>